<name>A0A2R8AAC1_9RHOB</name>
<evidence type="ECO:0000313" key="3">
    <source>
        <dbReference type="Proteomes" id="UP000244932"/>
    </source>
</evidence>
<protein>
    <recommendedName>
        <fullName evidence="4">Flagellar assembly protein FliH/Type III secretion system HrpE domain-containing protein</fullName>
    </recommendedName>
</protein>
<evidence type="ECO:0008006" key="4">
    <source>
        <dbReference type="Google" id="ProtNLM"/>
    </source>
</evidence>
<feature type="region of interest" description="Disordered" evidence="1">
    <location>
        <begin position="13"/>
        <end position="32"/>
    </location>
</feature>
<dbReference type="EMBL" id="OMKW01000002">
    <property type="protein sequence ID" value="SPF29035.1"/>
    <property type="molecule type" value="Genomic_DNA"/>
</dbReference>
<organism evidence="2 3">
    <name type="scientific">Pontivivens insulae</name>
    <dbReference type="NCBI Taxonomy" id="1639689"/>
    <lineage>
        <taxon>Bacteria</taxon>
        <taxon>Pseudomonadati</taxon>
        <taxon>Pseudomonadota</taxon>
        <taxon>Alphaproteobacteria</taxon>
        <taxon>Rhodobacterales</taxon>
        <taxon>Paracoccaceae</taxon>
        <taxon>Pontivivens</taxon>
    </lineage>
</organism>
<evidence type="ECO:0000313" key="2">
    <source>
        <dbReference type="EMBL" id="SPF29035.1"/>
    </source>
</evidence>
<proteinExistence type="predicted"/>
<dbReference type="Proteomes" id="UP000244932">
    <property type="component" value="Unassembled WGS sequence"/>
</dbReference>
<accession>A0A2R8AAC1</accession>
<dbReference type="AlphaFoldDB" id="A0A2R8AAC1"/>
<sequence>MNLRTLHLVDFEATDDAQRPEPSPNKTTVAEKSYEEGFRDGVARATEGANQQSQQILAGVSEALQDHALLLAAQRTENINQMLELLEAMLDTLFPPLLARHYGEVIGATTQQILTRCHNDSITVHANAKQLKGLAAHLPEGIAATPDNTLGPAEVRITADKRCFQINTDELMTELRSAVLAPAATNDRMAAHI</sequence>
<reference evidence="2 3" key="1">
    <citation type="submission" date="2018-03" db="EMBL/GenBank/DDBJ databases">
        <authorList>
            <person name="Keele B.F."/>
        </authorList>
    </citation>
    <scope>NUCLEOTIDE SEQUENCE [LARGE SCALE GENOMIC DNA]</scope>
    <source>
        <strain evidence="2 3">CeCT 8812</strain>
    </source>
</reference>
<evidence type="ECO:0000256" key="1">
    <source>
        <dbReference type="SAM" id="MobiDB-lite"/>
    </source>
</evidence>
<keyword evidence="3" id="KW-1185">Reference proteome</keyword>
<gene>
    <name evidence="2" type="ORF">POI8812_01340</name>
</gene>